<dbReference type="InterPro" id="IPR001372">
    <property type="entry name" value="Dynein_light_chain_typ-1/2"/>
</dbReference>
<dbReference type="SMART" id="SM01375">
    <property type="entry name" value="Dynein_light"/>
    <property type="match status" value="1"/>
</dbReference>
<evidence type="ECO:0000313" key="2">
    <source>
        <dbReference type="EMBL" id="CAD8227639.1"/>
    </source>
</evidence>
<dbReference type="Gene3D" id="3.30.740.10">
    <property type="entry name" value="Protein Inhibitor Of Neuronal Nitric Oxide Synthase"/>
    <property type="match status" value="1"/>
</dbReference>
<accession>A0A7R9T7J3</accession>
<dbReference type="AlphaFoldDB" id="A0A7R9T7J3"/>
<name>A0A7R9T7J3_MICPS</name>
<dbReference type="OMA" id="SHETRQF"/>
<dbReference type="PANTHER" id="PTHR11886">
    <property type="entry name" value="DYNEIN LIGHT CHAIN"/>
    <property type="match status" value="1"/>
</dbReference>
<keyword evidence="1" id="KW-0243">Dynein</keyword>
<comment type="subcellular location">
    <subcellularLocation>
        <location evidence="1">Cytoplasm</location>
        <location evidence="1">Cytoskeleton</location>
    </subcellularLocation>
</comment>
<sequence>MADKKAPEETEEKTQAKEHDVSIVLSYMDDEHEKAAIEVACAAFDKFTQYKDVAQCIKKEYDARYPSTGKATDGVYHAVVGKHFGASFSHETNSYVHLKVDLNNVVVFKSKDSPFDIDQP</sequence>
<dbReference type="GO" id="GO:0005868">
    <property type="term" value="C:cytoplasmic dynein complex"/>
    <property type="evidence" value="ECO:0007669"/>
    <property type="project" value="TreeGrafter"/>
</dbReference>
<dbReference type="EMBL" id="HBDY01001085">
    <property type="protein sequence ID" value="CAD8227639.1"/>
    <property type="molecule type" value="Transcribed_RNA"/>
</dbReference>
<proteinExistence type="inferred from homology"/>
<keyword evidence="1" id="KW-0206">Cytoskeleton</keyword>
<gene>
    <name evidence="2" type="ORF">MPUS1402_LOCUS815</name>
</gene>
<dbReference type="GO" id="GO:0007017">
    <property type="term" value="P:microtubule-based process"/>
    <property type="evidence" value="ECO:0007669"/>
    <property type="project" value="InterPro"/>
</dbReference>
<keyword evidence="1" id="KW-0493">Microtubule</keyword>
<comment type="similarity">
    <text evidence="1">Belongs to the dynein light chain family.</text>
</comment>
<dbReference type="Pfam" id="PF01221">
    <property type="entry name" value="Dynein_light"/>
    <property type="match status" value="1"/>
</dbReference>
<protein>
    <recommendedName>
        <fullName evidence="1">Dynein light chain</fullName>
    </recommendedName>
</protein>
<evidence type="ECO:0000256" key="1">
    <source>
        <dbReference type="RuleBase" id="RU365010"/>
    </source>
</evidence>
<keyword evidence="1" id="KW-0963">Cytoplasm</keyword>
<keyword evidence="1" id="KW-0505">Motor protein</keyword>
<dbReference type="CDD" id="cd21450">
    <property type="entry name" value="DLC-like_DYNLL1-like"/>
    <property type="match status" value="1"/>
</dbReference>
<dbReference type="SUPFAM" id="SSF54648">
    <property type="entry name" value="DLC"/>
    <property type="match status" value="1"/>
</dbReference>
<dbReference type="PANTHER" id="PTHR11886:SF35">
    <property type="entry name" value="DYNEIN LIGHT CHAIN"/>
    <property type="match status" value="1"/>
</dbReference>
<dbReference type="InterPro" id="IPR037177">
    <property type="entry name" value="DLC_sf"/>
</dbReference>
<dbReference type="GO" id="GO:0005874">
    <property type="term" value="C:microtubule"/>
    <property type="evidence" value="ECO:0007669"/>
    <property type="project" value="UniProtKB-KW"/>
</dbReference>
<organism evidence="2">
    <name type="scientific">Micromonas pusilla</name>
    <name type="common">Picoplanktonic green alga</name>
    <name type="synonym">Chromulina pusilla</name>
    <dbReference type="NCBI Taxonomy" id="38833"/>
    <lineage>
        <taxon>Eukaryota</taxon>
        <taxon>Viridiplantae</taxon>
        <taxon>Chlorophyta</taxon>
        <taxon>Mamiellophyceae</taxon>
        <taxon>Mamiellales</taxon>
        <taxon>Mamiellaceae</taxon>
        <taxon>Micromonas</taxon>
    </lineage>
</organism>
<dbReference type="GO" id="GO:0045505">
    <property type="term" value="F:dynein intermediate chain binding"/>
    <property type="evidence" value="ECO:0007669"/>
    <property type="project" value="TreeGrafter"/>
</dbReference>
<reference evidence="2" key="1">
    <citation type="submission" date="2021-01" db="EMBL/GenBank/DDBJ databases">
        <authorList>
            <person name="Corre E."/>
            <person name="Pelletier E."/>
            <person name="Niang G."/>
            <person name="Scheremetjew M."/>
            <person name="Finn R."/>
            <person name="Kale V."/>
            <person name="Holt S."/>
            <person name="Cochrane G."/>
            <person name="Meng A."/>
            <person name="Brown T."/>
            <person name="Cohen L."/>
        </authorList>
    </citation>
    <scope>NUCLEOTIDE SEQUENCE</scope>
    <source>
        <strain evidence="2">RCC1614</strain>
    </source>
</reference>